<protein>
    <submittedName>
        <fullName evidence="6">KH domain-containing protein</fullName>
    </submittedName>
</protein>
<evidence type="ECO:0000256" key="3">
    <source>
        <dbReference type="SAM" id="MobiDB-lite"/>
    </source>
</evidence>
<dbReference type="SUPFAM" id="SSF54791">
    <property type="entry name" value="Eukaryotic type KH-domain (KH-domain type I)"/>
    <property type="match status" value="1"/>
</dbReference>
<dbReference type="Proteomes" id="UP000095287">
    <property type="component" value="Unplaced"/>
</dbReference>
<dbReference type="Gene3D" id="3.30.1370.10">
    <property type="entry name" value="K Homology domain, type 1"/>
    <property type="match status" value="1"/>
</dbReference>
<evidence type="ECO:0000256" key="1">
    <source>
        <dbReference type="PROSITE-ProRule" id="PRU00117"/>
    </source>
</evidence>
<dbReference type="GO" id="GO:0043488">
    <property type="term" value="P:regulation of mRNA stability"/>
    <property type="evidence" value="ECO:0007669"/>
    <property type="project" value="TreeGrafter"/>
</dbReference>
<dbReference type="GO" id="GO:0045182">
    <property type="term" value="F:translation regulator activity"/>
    <property type="evidence" value="ECO:0007669"/>
    <property type="project" value="TreeGrafter"/>
</dbReference>
<feature type="compositionally biased region" description="Basic and acidic residues" evidence="3">
    <location>
        <begin position="511"/>
        <end position="532"/>
    </location>
</feature>
<accession>A0A1I7Y131</accession>
<dbReference type="GO" id="GO:0048170">
    <property type="term" value="P:positive regulation of long-term neuronal synaptic plasticity"/>
    <property type="evidence" value="ECO:0007669"/>
    <property type="project" value="TreeGrafter"/>
</dbReference>
<dbReference type="WBParaSite" id="L893_g11362.t1">
    <property type="protein sequence ID" value="L893_g11362.t1"/>
    <property type="gene ID" value="L893_g11362"/>
</dbReference>
<dbReference type="GO" id="GO:0051028">
    <property type="term" value="P:mRNA transport"/>
    <property type="evidence" value="ECO:0007669"/>
    <property type="project" value="TreeGrafter"/>
</dbReference>
<feature type="coiled-coil region" evidence="2">
    <location>
        <begin position="143"/>
        <end position="331"/>
    </location>
</feature>
<keyword evidence="1" id="KW-0694">RNA-binding</keyword>
<dbReference type="PANTHER" id="PTHR10603:SF7">
    <property type="entry name" value="FRAGILE X MESSENGER RIBONUCLEOPROTEIN 1 HOMOLOG"/>
    <property type="match status" value="1"/>
</dbReference>
<feature type="region of interest" description="Disordered" evidence="3">
    <location>
        <begin position="469"/>
        <end position="561"/>
    </location>
</feature>
<dbReference type="GO" id="GO:0043005">
    <property type="term" value="C:neuron projection"/>
    <property type="evidence" value="ECO:0007669"/>
    <property type="project" value="TreeGrafter"/>
</dbReference>
<evidence type="ECO:0000313" key="6">
    <source>
        <dbReference type="WBParaSite" id="L893_g11362.t1"/>
    </source>
</evidence>
<feature type="coiled-coil region" evidence="2">
    <location>
        <begin position="37"/>
        <end position="111"/>
    </location>
</feature>
<name>A0A1I7Y131_9BILA</name>
<feature type="domain" description="K Homology" evidence="4">
    <location>
        <begin position="345"/>
        <end position="421"/>
    </location>
</feature>
<keyword evidence="2" id="KW-0175">Coiled coil</keyword>
<dbReference type="GO" id="GO:0045727">
    <property type="term" value="P:positive regulation of translation"/>
    <property type="evidence" value="ECO:0007669"/>
    <property type="project" value="TreeGrafter"/>
</dbReference>
<dbReference type="InterPro" id="IPR036612">
    <property type="entry name" value="KH_dom_type_1_sf"/>
</dbReference>
<dbReference type="SMART" id="SM00322">
    <property type="entry name" value="KH"/>
    <property type="match status" value="1"/>
</dbReference>
<evidence type="ECO:0000313" key="5">
    <source>
        <dbReference type="Proteomes" id="UP000095287"/>
    </source>
</evidence>
<organism evidence="5 6">
    <name type="scientific">Steinernema glaseri</name>
    <dbReference type="NCBI Taxonomy" id="37863"/>
    <lineage>
        <taxon>Eukaryota</taxon>
        <taxon>Metazoa</taxon>
        <taxon>Ecdysozoa</taxon>
        <taxon>Nematoda</taxon>
        <taxon>Chromadorea</taxon>
        <taxon>Rhabditida</taxon>
        <taxon>Tylenchina</taxon>
        <taxon>Panagrolaimomorpha</taxon>
        <taxon>Strongyloidoidea</taxon>
        <taxon>Steinernematidae</taxon>
        <taxon>Steinernema</taxon>
    </lineage>
</organism>
<dbReference type="InterPro" id="IPR040148">
    <property type="entry name" value="FMR1"/>
</dbReference>
<dbReference type="PANTHER" id="PTHR10603">
    <property type="entry name" value="FRAGILE X MENTAL RETARDATION SYNDROME-RELATED PROTEIN"/>
    <property type="match status" value="1"/>
</dbReference>
<proteinExistence type="predicted"/>
<evidence type="ECO:0000256" key="2">
    <source>
        <dbReference type="SAM" id="Coils"/>
    </source>
</evidence>
<evidence type="ECO:0000259" key="4">
    <source>
        <dbReference type="SMART" id="SM00322"/>
    </source>
</evidence>
<dbReference type="GO" id="GO:0005634">
    <property type="term" value="C:nucleus"/>
    <property type="evidence" value="ECO:0007669"/>
    <property type="project" value="TreeGrafter"/>
</dbReference>
<sequence>MFLYASILTSRSLAPKDRRVIMLGAFLKGSTKIKEYFDQYVDELSEAKERQERTIEELRKAEKRLTSQLASKEETIADLEEKCTNYAKMSLMELKEKISEHLDAIDVLSEANPMREVIEPHFKKIKDYFEQYVDTSEECRRLCDQLREVKDRQEKTIEKLRKGGVRSAVELASKESVIRKLRNSAHNLASELASQKEILAEHEENSAKYAKDSAQLAKKCEAYLRYCDSLERLTEQLKKNRERLTSELASKKRIGEDLASKLASKEETIADLEEKCANYSKDSAQLAKQCEEYRQRCDELSAAKEHHERTIEELKLEITCAEMENKCAKLNVNEAELCVENQNVENVMESVAVPDTFVDRVIGEDGKTIQEIVDISGVEQVKIDDMPSQAENGGEDVVNFVFMGTRETIENARLLIELHVKHLKEMDEMRDQMDDLSRQLYTTRASPGPYGESYNNNFYGVNGDRRGYAGRSDYRAQHGPSDRGRGREGRLKRRGRGGFVSNPGVDDSDSDASKEEVVNGRSEHANRGEHNRSQRARRGGRGRGNAAANSRQLFQFCSSPV</sequence>
<keyword evidence="5" id="KW-1185">Reference proteome</keyword>
<dbReference type="GO" id="GO:0099577">
    <property type="term" value="P:regulation of translation at presynapse, modulating synaptic transmission"/>
    <property type="evidence" value="ECO:0007669"/>
    <property type="project" value="TreeGrafter"/>
</dbReference>
<dbReference type="PROSITE" id="PS50084">
    <property type="entry name" value="KH_TYPE_1"/>
    <property type="match status" value="1"/>
</dbReference>
<dbReference type="GO" id="GO:0010494">
    <property type="term" value="C:cytoplasmic stress granule"/>
    <property type="evidence" value="ECO:0007669"/>
    <property type="project" value="TreeGrafter"/>
</dbReference>
<dbReference type="InterPro" id="IPR004087">
    <property type="entry name" value="KH_dom"/>
</dbReference>
<dbReference type="Pfam" id="PF00013">
    <property type="entry name" value="KH_1"/>
    <property type="match status" value="1"/>
</dbReference>
<dbReference type="AlphaFoldDB" id="A0A1I7Y131"/>
<dbReference type="GO" id="GO:0003730">
    <property type="term" value="F:mRNA 3'-UTR binding"/>
    <property type="evidence" value="ECO:0007669"/>
    <property type="project" value="TreeGrafter"/>
</dbReference>
<dbReference type="GO" id="GO:0048513">
    <property type="term" value="P:animal organ development"/>
    <property type="evidence" value="ECO:0007669"/>
    <property type="project" value="TreeGrafter"/>
</dbReference>
<dbReference type="GO" id="GO:0098793">
    <property type="term" value="C:presynapse"/>
    <property type="evidence" value="ECO:0007669"/>
    <property type="project" value="GOC"/>
</dbReference>
<dbReference type="InterPro" id="IPR004088">
    <property type="entry name" value="KH_dom_type_1"/>
</dbReference>
<reference evidence="6" key="1">
    <citation type="submission" date="2016-11" db="UniProtKB">
        <authorList>
            <consortium name="WormBaseParasite"/>
        </authorList>
    </citation>
    <scope>IDENTIFICATION</scope>
</reference>
<feature type="compositionally biased region" description="Basic and acidic residues" evidence="3">
    <location>
        <begin position="469"/>
        <end position="489"/>
    </location>
</feature>